<dbReference type="PANTHER" id="PTHR48475">
    <property type="entry name" value="RIBONUCLEASE H"/>
    <property type="match status" value="1"/>
</dbReference>
<keyword evidence="4" id="KW-0255">Endonuclease</keyword>
<dbReference type="EMBL" id="LS480641">
    <property type="protein sequence ID" value="SPT19374.1"/>
    <property type="molecule type" value="Genomic_DNA"/>
</dbReference>
<keyword evidence="2" id="KW-0548">Nucleotidyltransferase</keyword>
<sequence>MLTTPLVLAAPAAKEPMLLYIPATSRVVSIVVVVERKEDDKELPVQRPMYYLSEVLSASKQNYPHYQKMCYGVQFATKKLKPYFQEHPIMVVYTAPLDEINGSRDASGRVAKWAIELAPYTIFYQPRAAIKSQALADFLVGWAETQYLSPAADSTHWRMHFDGSKMRTGLGAGIVLTSPKGDKLRYALQIHFAASNNMAEYEALVHGLRLAKELGIRRILCYSDSDLVVQRSSGDWDAKDANMENYHFLVQQLSGYFEGCEFLHGLDMVGPFKIARGGMTHLLVAVDKFTKWIEAKPIKKLNGPTAVTFIADITVRYGVPHGIITDNGTNFAKGALARFCATQGIRLDLASVAHPQSNGQVKRSNSLILSGIKPRLVEPLERSVGCWIDELSAVLWSLRTTLNKSTGFTHFFLVYGAEAVIPTDIEFDSPRVTMYTETEAKEAREDGVDLLEEGRLLALSRSAIYQQSLHRYHSRKVKPRSFQEGDLVLWLIQRTAGQHKLSAPWEGPFIISKALGNDSYYLIDAQKPRARKRDDSGKESEHP</sequence>
<evidence type="ECO:0000259" key="7">
    <source>
        <dbReference type="PROSITE" id="PS50994"/>
    </source>
</evidence>
<gene>
    <name evidence="8" type="ORF">CAMPLR22A2D_LOCUS3989</name>
</gene>
<keyword evidence="6" id="KW-0695">RNA-directed DNA polymerase</keyword>
<dbReference type="GO" id="GO:0003676">
    <property type="term" value="F:nucleic acid binding"/>
    <property type="evidence" value="ECO:0007669"/>
    <property type="project" value="InterPro"/>
</dbReference>
<keyword evidence="5" id="KW-0378">Hydrolase</keyword>
<organism evidence="8 9">
    <name type="scientific">Triticum aestivum</name>
    <name type="common">Wheat</name>
    <dbReference type="NCBI Taxonomy" id="4565"/>
    <lineage>
        <taxon>Eukaryota</taxon>
        <taxon>Viridiplantae</taxon>
        <taxon>Streptophyta</taxon>
        <taxon>Embryophyta</taxon>
        <taxon>Tracheophyta</taxon>
        <taxon>Spermatophyta</taxon>
        <taxon>Magnoliopsida</taxon>
        <taxon>Liliopsida</taxon>
        <taxon>Poales</taxon>
        <taxon>Poaceae</taxon>
        <taxon>BOP clade</taxon>
        <taxon>Pooideae</taxon>
        <taxon>Triticodae</taxon>
        <taxon>Triticeae</taxon>
        <taxon>Triticinae</taxon>
        <taxon>Triticum</taxon>
    </lineage>
</organism>
<feature type="domain" description="Integrase catalytic" evidence="7">
    <location>
        <begin position="266"/>
        <end position="430"/>
    </location>
</feature>
<evidence type="ECO:0000313" key="8">
    <source>
        <dbReference type="EMBL" id="SPT19374.1"/>
    </source>
</evidence>
<keyword evidence="3" id="KW-0540">Nuclease</keyword>
<evidence type="ECO:0000256" key="6">
    <source>
        <dbReference type="ARBA" id="ARBA00022918"/>
    </source>
</evidence>
<dbReference type="SUPFAM" id="SSF56672">
    <property type="entry name" value="DNA/RNA polymerases"/>
    <property type="match status" value="1"/>
</dbReference>
<dbReference type="Pfam" id="PF13456">
    <property type="entry name" value="RVT_3"/>
    <property type="match status" value="1"/>
</dbReference>
<dbReference type="Pfam" id="PF17917">
    <property type="entry name" value="RT_RNaseH"/>
    <property type="match status" value="1"/>
</dbReference>
<evidence type="ECO:0000256" key="3">
    <source>
        <dbReference type="ARBA" id="ARBA00022722"/>
    </source>
</evidence>
<evidence type="ECO:0000256" key="5">
    <source>
        <dbReference type="ARBA" id="ARBA00022801"/>
    </source>
</evidence>
<dbReference type="Pfam" id="PF00665">
    <property type="entry name" value="rve"/>
    <property type="match status" value="1"/>
</dbReference>
<evidence type="ECO:0000256" key="2">
    <source>
        <dbReference type="ARBA" id="ARBA00022695"/>
    </source>
</evidence>
<dbReference type="InterPro" id="IPR041373">
    <property type="entry name" value="RT_RNaseH"/>
</dbReference>
<dbReference type="CDD" id="cd09279">
    <property type="entry name" value="RNase_HI_like"/>
    <property type="match status" value="1"/>
</dbReference>
<dbReference type="GO" id="GO:0003964">
    <property type="term" value="F:RNA-directed DNA polymerase activity"/>
    <property type="evidence" value="ECO:0007669"/>
    <property type="project" value="UniProtKB-KW"/>
</dbReference>
<reference evidence="8 9" key="1">
    <citation type="submission" date="2018-05" db="EMBL/GenBank/DDBJ databases">
        <authorList>
            <person name="Thind KAUR A."/>
        </authorList>
    </citation>
    <scope>NUCLEOTIDE SEQUENCE [LARGE SCALE GENOMIC DNA]</scope>
</reference>
<protein>
    <recommendedName>
        <fullName evidence="7">Integrase catalytic domain-containing protein</fullName>
    </recommendedName>
</protein>
<evidence type="ECO:0000256" key="1">
    <source>
        <dbReference type="ARBA" id="ARBA00022679"/>
    </source>
</evidence>
<keyword evidence="1" id="KW-0808">Transferase</keyword>
<dbReference type="AlphaFoldDB" id="A0A7H4LL86"/>
<dbReference type="InterPro" id="IPR002156">
    <property type="entry name" value="RNaseH_domain"/>
</dbReference>
<dbReference type="GO" id="GO:0015074">
    <property type="term" value="P:DNA integration"/>
    <property type="evidence" value="ECO:0007669"/>
    <property type="project" value="InterPro"/>
</dbReference>
<evidence type="ECO:0000313" key="9">
    <source>
        <dbReference type="Proteomes" id="UP000280104"/>
    </source>
</evidence>
<dbReference type="PROSITE" id="PS50994">
    <property type="entry name" value="INTEGRASE"/>
    <property type="match status" value="1"/>
</dbReference>
<dbReference type="GO" id="GO:0004523">
    <property type="term" value="F:RNA-DNA hybrid ribonuclease activity"/>
    <property type="evidence" value="ECO:0007669"/>
    <property type="project" value="InterPro"/>
</dbReference>
<dbReference type="InterPro" id="IPR012337">
    <property type="entry name" value="RNaseH-like_sf"/>
</dbReference>
<dbReference type="InterPro" id="IPR001584">
    <property type="entry name" value="Integrase_cat-core"/>
</dbReference>
<dbReference type="InterPro" id="IPR036397">
    <property type="entry name" value="RNaseH_sf"/>
</dbReference>
<proteinExistence type="predicted"/>
<name>A0A7H4LL86_WHEAT</name>
<dbReference type="PANTHER" id="PTHR48475:SF1">
    <property type="entry name" value="RNASE H TYPE-1 DOMAIN-CONTAINING PROTEIN"/>
    <property type="match status" value="1"/>
</dbReference>
<dbReference type="Gene3D" id="3.30.420.10">
    <property type="entry name" value="Ribonuclease H-like superfamily/Ribonuclease H"/>
    <property type="match status" value="2"/>
</dbReference>
<evidence type="ECO:0000256" key="4">
    <source>
        <dbReference type="ARBA" id="ARBA00022759"/>
    </source>
</evidence>
<accession>A0A7H4LL86</accession>
<dbReference type="InterPro" id="IPR043502">
    <property type="entry name" value="DNA/RNA_pol_sf"/>
</dbReference>
<dbReference type="SUPFAM" id="SSF53098">
    <property type="entry name" value="Ribonuclease H-like"/>
    <property type="match status" value="2"/>
</dbReference>
<dbReference type="Proteomes" id="UP000280104">
    <property type="component" value="Chromosome II"/>
</dbReference>